<reference evidence="1 2" key="1">
    <citation type="submission" date="2019-04" db="EMBL/GenBank/DDBJ databases">
        <authorList>
            <consortium name="DOE Joint Genome Institute"/>
            <person name="Mondo S."/>
            <person name="Kjaerbolling I."/>
            <person name="Vesth T."/>
            <person name="Frisvad J.C."/>
            <person name="Nybo J.L."/>
            <person name="Theobald S."/>
            <person name="Kildgaard S."/>
            <person name="Isbrandt T."/>
            <person name="Kuo A."/>
            <person name="Sato A."/>
            <person name="Lyhne E.K."/>
            <person name="Kogle M.E."/>
            <person name="Wiebenga A."/>
            <person name="Kun R.S."/>
            <person name="Lubbers R.J."/>
            <person name="Makela M.R."/>
            <person name="Barry K."/>
            <person name="Chovatia M."/>
            <person name="Clum A."/>
            <person name="Daum C."/>
            <person name="Haridas S."/>
            <person name="He G."/>
            <person name="LaButti K."/>
            <person name="Lipzen A."/>
            <person name="Riley R."/>
            <person name="Salamov A."/>
            <person name="Simmons B.A."/>
            <person name="Magnuson J.K."/>
            <person name="Henrissat B."/>
            <person name="Mortensen U.H."/>
            <person name="Larsen T.O."/>
            <person name="Devries R.P."/>
            <person name="Grigoriev I.V."/>
            <person name="Machida M."/>
            <person name="Baker S.E."/>
            <person name="Andersen M.R."/>
            <person name="Cantor M.N."/>
            <person name="Hua S.X."/>
        </authorList>
    </citation>
    <scope>NUCLEOTIDE SEQUENCE [LARGE SCALE GENOMIC DNA]</scope>
    <source>
        <strain evidence="1 2">CBS 119388</strain>
    </source>
</reference>
<keyword evidence="2" id="KW-1185">Reference proteome</keyword>
<dbReference type="Proteomes" id="UP000325579">
    <property type="component" value="Unassembled WGS sequence"/>
</dbReference>
<evidence type="ECO:0000313" key="2">
    <source>
        <dbReference type="Proteomes" id="UP000325579"/>
    </source>
</evidence>
<evidence type="ECO:0000313" key="1">
    <source>
        <dbReference type="EMBL" id="KAE8399758.1"/>
    </source>
</evidence>
<dbReference type="EMBL" id="ML736827">
    <property type="protein sequence ID" value="KAE8399758.1"/>
    <property type="molecule type" value="Genomic_DNA"/>
</dbReference>
<accession>A0A5N7D1Q5</accession>
<dbReference type="OrthoDB" id="4369670at2759"/>
<protein>
    <submittedName>
        <fullName evidence="1">Uncharacterized protein</fullName>
    </submittedName>
</protein>
<organism evidence="1 2">
    <name type="scientific">Aspergillus pseudonomiae</name>
    <dbReference type="NCBI Taxonomy" id="1506151"/>
    <lineage>
        <taxon>Eukaryota</taxon>
        <taxon>Fungi</taxon>
        <taxon>Dikarya</taxon>
        <taxon>Ascomycota</taxon>
        <taxon>Pezizomycotina</taxon>
        <taxon>Eurotiomycetes</taxon>
        <taxon>Eurotiomycetidae</taxon>
        <taxon>Eurotiales</taxon>
        <taxon>Aspergillaceae</taxon>
        <taxon>Aspergillus</taxon>
        <taxon>Aspergillus subgen. Circumdati</taxon>
    </lineage>
</organism>
<gene>
    <name evidence="1" type="ORF">BDV37DRAFT_225980</name>
</gene>
<sequence>MDLPELQLICQNILELAMCRAFQSLPPSTLAEIFGEDADNPYTCVGLNIVSPLFQGLSLRKEACEHFARQIESSPDPEIRLWPNYRSMERAKGEKAKKADSAPAKAPKPMMILEDFRTAILSAIAGRPDLVHLQLPDFHREADRKDRLVEHIDLAQKKGLAAVEIWKRTTADEVPKLMTPVGSIHAYIGIVLDHVLPGDKKEESLFSLLPWGIKESGFNLTNSLIWIHNFRYYEATSLFRQRILPIRAEEFEILRDFNRDLIQQSQLKVIILCGSFDPHILVPKDAPSITVDFEGFNFNIFLEVNAQSITRIYAQSPTSVQMLLENKWRNARQIGLLFKFAALITGTPGIWAGFQSTAITTTEIVRLYSDERLISSETKSATTIDTLSSSIRFWLYTKGFKRDEDITRLQEGGSSLAEALLILMTLLPYRPAHVTGSSQKKTIIPSLIKTRGVFERNKLEHVKSLLVELNANWFPDRTYSKTRLSTLENEIKTDDMNAYFEVPEEHFSEVENTLIQVSSEGPPEDSAFVAAKEVRVRQILGVEMQLAEDPDSILEMAEEQLNEIKYPPLQGPIQSRMPGGSSTRDIVFEPVFKTRMQLLHGGRYYNGCRRQNLRVDIYLPVNIIATINVDKYPEQRVLVRAELKQPGERHPNCWARKVLDSDAGARLAITVTREEGNRFITVYATNNGSWAPYKANTFVDWLNGIGYVQISRTPRRYLHFQPQLREGLPEELRYFVNGGYTDANGVRFKNEFEKGSSRI</sequence>
<name>A0A5N7D1Q5_9EURO</name>
<proteinExistence type="predicted"/>
<dbReference type="AlphaFoldDB" id="A0A5N7D1Q5"/>
<dbReference type="RefSeq" id="XP_031937077.1">
    <property type="nucleotide sequence ID" value="XM_032080260.1"/>
</dbReference>
<dbReference type="GeneID" id="43664951"/>